<reference evidence="2" key="1">
    <citation type="journal article" date="2012" name="Proc. Natl. Acad. Sci. U.S.A.">
        <title>Antigenic diversity is generated by distinct evolutionary mechanisms in African trypanosome species.</title>
        <authorList>
            <person name="Jackson A.P."/>
            <person name="Berry A."/>
            <person name="Aslett M."/>
            <person name="Allison H.C."/>
            <person name="Burton P."/>
            <person name="Vavrova-Anderson J."/>
            <person name="Brown R."/>
            <person name="Browne H."/>
            <person name="Corton N."/>
            <person name="Hauser H."/>
            <person name="Gamble J."/>
            <person name="Gilderthorp R."/>
            <person name="Marcello L."/>
            <person name="McQuillan J."/>
            <person name="Otto T.D."/>
            <person name="Quail M.A."/>
            <person name="Sanders M.J."/>
            <person name="van Tonder A."/>
            <person name="Ginger M.L."/>
            <person name="Field M.C."/>
            <person name="Barry J.D."/>
            <person name="Hertz-Fowler C."/>
            <person name="Berriman M."/>
        </authorList>
    </citation>
    <scope>NUCLEOTIDE SEQUENCE</scope>
    <source>
        <strain evidence="2">Y486</strain>
    </source>
</reference>
<dbReference type="OMA" id="NDANSCE"/>
<proteinExistence type="predicted"/>
<protein>
    <submittedName>
        <fullName evidence="2">Uncharacterized protein</fullName>
    </submittedName>
</protein>
<sequence length="521" mass="57774">MAERVSGGYEVPRGMNVPDSAALIATTLRDSEERCCIQEVIDCLGTVNLSELVNGRPVKECTPFLRRLVMVTIEARVDDIITDILGRVGSTFSAHKAAVLRGMGNNVNVRASSAAAAEEMFQLIADRAPTVLLSTKKCPDNLVLSEHIDNVFWCRFGEWLLQTIRNSIFFDACLHSGSDDGERKSSGVNVCVSNSATALLLRRVDWLFETEVEECVGGSGSTEDVILPPTSSFTHVWDTLLRLLVLLCETLDFKSEEARPEKRHPLIHITSDCMLLMVERNNIALQEVSQNVQSSVETLQLVVNNFAWLKYKCIRLTLVNAGEVRELIAECMAGVLQYIVNHCKNVLHDILVTAEAPESGMEGARCQLGARISGLRTFFSGFSTYVPRHSVVSLTLERTLRPFVDKLLDGGPLDRSQSKKFHWNPAARAVQAFRGVGLSSVISSISMEKLGAQPPRSDESNNDSGTDNTVSDFEIERLPALLQLLEESSVLGRQYCQTSLSFRMLRRILLNKFDEFTSVDQ</sequence>
<dbReference type="EMBL" id="HE573023">
    <property type="protein sequence ID" value="CCC49026.1"/>
    <property type="molecule type" value="Genomic_DNA"/>
</dbReference>
<gene>
    <name evidence="2" type="ORF">TVY486_0703600</name>
</gene>
<dbReference type="AlphaFoldDB" id="G0TYH9"/>
<accession>G0TYH9</accession>
<name>G0TYH9_TRYVY</name>
<dbReference type="VEuPathDB" id="TriTrypDB:TvY486_0703600"/>
<evidence type="ECO:0000313" key="2">
    <source>
        <dbReference type="EMBL" id="CCC49026.1"/>
    </source>
</evidence>
<feature type="region of interest" description="Disordered" evidence="1">
    <location>
        <begin position="449"/>
        <end position="469"/>
    </location>
</feature>
<evidence type="ECO:0000256" key="1">
    <source>
        <dbReference type="SAM" id="MobiDB-lite"/>
    </source>
</evidence>
<organism evidence="2">
    <name type="scientific">Trypanosoma vivax (strain Y486)</name>
    <dbReference type="NCBI Taxonomy" id="1055687"/>
    <lineage>
        <taxon>Eukaryota</taxon>
        <taxon>Discoba</taxon>
        <taxon>Euglenozoa</taxon>
        <taxon>Kinetoplastea</taxon>
        <taxon>Metakinetoplastina</taxon>
        <taxon>Trypanosomatida</taxon>
        <taxon>Trypanosomatidae</taxon>
        <taxon>Trypanosoma</taxon>
        <taxon>Duttonella</taxon>
    </lineage>
</organism>